<evidence type="ECO:0000313" key="3">
    <source>
        <dbReference type="Proteomes" id="UP000322362"/>
    </source>
</evidence>
<protein>
    <submittedName>
        <fullName evidence="2">Glycerophosphodiester phosphodiesterase family protein</fullName>
    </submittedName>
</protein>
<dbReference type="AlphaFoldDB" id="A0A5D4H5V9"/>
<sequence length="292" mass="33592">MKRILYPTTLFFVCIFIFSSVTAQKLHKLNFNNVEEMYAYFRYVPGKKIISGHRGTMEQGLPENSIVAMNGVLKHTPAIFEIDPRLSKDGVPVMVHDATLDRTTTGTGKVADYTWKELKKLRLKDHDGNPTKYRINTLDEMIKWAKGKTILNLDKKDLPMEVTAEIIRKHNAYKWVWVTVHNVEQARFYLNKNPNQYLSMHIKDKKALEEFKASGLPYNRMIVYIGPEIKEANQAMYDFFKSKGVMCMISTAPTYDKLPTKEERAKKYRAVFADGAAVLESDLPIEVSEAIK</sequence>
<dbReference type="GO" id="GO:0008889">
    <property type="term" value="F:glycerophosphodiester phosphodiesterase activity"/>
    <property type="evidence" value="ECO:0007669"/>
    <property type="project" value="TreeGrafter"/>
</dbReference>
<accession>A0A5D4H5V9</accession>
<name>A0A5D4H5V9_9SPHI</name>
<reference evidence="2 3" key="1">
    <citation type="submission" date="2019-08" db="EMBL/GenBank/DDBJ databases">
        <title>Phlebobacter frassis gen. nov. sp. nov., a new member of family Sphingobacteriaceae isolated from sand fly rearing media.</title>
        <authorList>
            <person name="Kakumanu M.L."/>
            <person name="Marayati B.F."/>
            <person name="Wada-Katsumata A."/>
            <person name="Wasserberg G."/>
            <person name="Schal C."/>
            <person name="Apperson C.S."/>
            <person name="Ponnusamy L."/>
        </authorList>
    </citation>
    <scope>NUCLEOTIDE SEQUENCE [LARGE SCALE GENOMIC DNA]</scope>
    <source>
        <strain evidence="2 3">SSI9</strain>
    </source>
</reference>
<dbReference type="CDD" id="cd08566">
    <property type="entry name" value="GDPD_AtGDE_like"/>
    <property type="match status" value="1"/>
</dbReference>
<keyword evidence="3" id="KW-1185">Reference proteome</keyword>
<dbReference type="PANTHER" id="PTHR46320:SF1">
    <property type="entry name" value="GLYCEROPHOSPHODIESTER PHOSPHODIESTERASE 1"/>
    <property type="match status" value="1"/>
</dbReference>
<organism evidence="2 3">
    <name type="scientific">Sphingobacterium phlebotomi</name>
    <dbReference type="NCBI Taxonomy" id="2605433"/>
    <lineage>
        <taxon>Bacteria</taxon>
        <taxon>Pseudomonadati</taxon>
        <taxon>Bacteroidota</taxon>
        <taxon>Sphingobacteriia</taxon>
        <taxon>Sphingobacteriales</taxon>
        <taxon>Sphingobacteriaceae</taxon>
        <taxon>Sphingobacterium</taxon>
    </lineage>
</organism>
<dbReference type="GO" id="GO:0070291">
    <property type="term" value="P:N-acylethanolamine metabolic process"/>
    <property type="evidence" value="ECO:0007669"/>
    <property type="project" value="TreeGrafter"/>
</dbReference>
<proteinExistence type="predicted"/>
<dbReference type="Gene3D" id="3.20.20.190">
    <property type="entry name" value="Phosphatidylinositol (PI) phosphodiesterase"/>
    <property type="match status" value="1"/>
</dbReference>
<dbReference type="SUPFAM" id="SSF51695">
    <property type="entry name" value="PLC-like phosphodiesterases"/>
    <property type="match status" value="1"/>
</dbReference>
<dbReference type="PROSITE" id="PS51704">
    <property type="entry name" value="GP_PDE"/>
    <property type="match status" value="1"/>
</dbReference>
<dbReference type="GO" id="GO:0006644">
    <property type="term" value="P:phospholipid metabolic process"/>
    <property type="evidence" value="ECO:0007669"/>
    <property type="project" value="TreeGrafter"/>
</dbReference>
<evidence type="ECO:0000259" key="1">
    <source>
        <dbReference type="PROSITE" id="PS51704"/>
    </source>
</evidence>
<comment type="caution">
    <text evidence="2">The sequence shown here is derived from an EMBL/GenBank/DDBJ whole genome shotgun (WGS) entry which is preliminary data.</text>
</comment>
<dbReference type="GO" id="GO:0005886">
    <property type="term" value="C:plasma membrane"/>
    <property type="evidence" value="ECO:0007669"/>
    <property type="project" value="TreeGrafter"/>
</dbReference>
<dbReference type="Pfam" id="PF03009">
    <property type="entry name" value="GDPD"/>
    <property type="match status" value="1"/>
</dbReference>
<feature type="domain" description="GP-PDE" evidence="1">
    <location>
        <begin position="48"/>
        <end position="288"/>
    </location>
</feature>
<dbReference type="InterPro" id="IPR017946">
    <property type="entry name" value="PLC-like_Pdiesterase_TIM-brl"/>
</dbReference>
<dbReference type="GO" id="GO:0006580">
    <property type="term" value="P:ethanolamine metabolic process"/>
    <property type="evidence" value="ECO:0007669"/>
    <property type="project" value="TreeGrafter"/>
</dbReference>
<dbReference type="Proteomes" id="UP000322362">
    <property type="component" value="Unassembled WGS sequence"/>
</dbReference>
<dbReference type="PANTHER" id="PTHR46320">
    <property type="entry name" value="GLYCEROPHOSPHODIESTER PHOSPHODIESTERASE 1"/>
    <property type="match status" value="1"/>
</dbReference>
<dbReference type="RefSeq" id="WP_148920326.1">
    <property type="nucleotide sequence ID" value="NZ_VTAV01000013.1"/>
</dbReference>
<evidence type="ECO:0000313" key="2">
    <source>
        <dbReference type="EMBL" id="TYR34200.1"/>
    </source>
</evidence>
<dbReference type="EMBL" id="VTAV01000013">
    <property type="protein sequence ID" value="TYR34200.1"/>
    <property type="molecule type" value="Genomic_DNA"/>
</dbReference>
<dbReference type="InterPro" id="IPR030395">
    <property type="entry name" value="GP_PDE_dom"/>
</dbReference>
<gene>
    <name evidence="2" type="ORF">FXV77_16420</name>
</gene>